<proteinExistence type="predicted"/>
<sequence>MDFKQFTDKTLKDIEIKATELFDRNFEQQGFFGSKWKQRKNDSDPGRGILMGRGSGRLRKGIRATKRSGNTITWQFDVPYAKIHNEGGTIKATQNVRPFSRTVKGKVQKVKSFSRKVNIKIPQRQFIGDHPQLRAAIETIVDRNVKKFNDDLLKNIKK</sequence>
<dbReference type="InterPro" id="IPR006522">
    <property type="entry name" value="Phage_virion_morphogenesis"/>
</dbReference>
<name>A0AAI8CE80_9FLAO</name>
<gene>
    <name evidence="2" type="ORF">UN65_02850</name>
</gene>
<reference evidence="2 3" key="2">
    <citation type="submission" date="2019-05" db="EMBL/GenBank/DDBJ databases">
        <authorList>
            <person name="Ravantti J.J."/>
        </authorList>
    </citation>
    <scope>NUCLEOTIDE SEQUENCE [LARGE SCALE GENOMIC DNA]</scope>
    <source>
        <strain evidence="2 3">B185</strain>
    </source>
</reference>
<dbReference type="AlphaFoldDB" id="A0AAI8CE80"/>
<accession>A0AAI8CE80</accession>
<dbReference type="Pfam" id="PF05069">
    <property type="entry name" value="Phage_tail_S"/>
    <property type="match status" value="1"/>
</dbReference>
<protein>
    <recommendedName>
        <fullName evidence="4">Phage morphogenesis protein</fullName>
    </recommendedName>
</protein>
<evidence type="ECO:0000313" key="3">
    <source>
        <dbReference type="Proteomes" id="UP000304840"/>
    </source>
</evidence>
<dbReference type="RefSeq" id="WP_138424932.1">
    <property type="nucleotide sequence ID" value="NZ_CP010992.1"/>
</dbReference>
<dbReference type="Proteomes" id="UP000304840">
    <property type="component" value="Chromosome"/>
</dbReference>
<evidence type="ECO:0000313" key="2">
    <source>
        <dbReference type="EMBL" id="AMO19423.1"/>
    </source>
</evidence>
<evidence type="ECO:0000256" key="1">
    <source>
        <dbReference type="SAM" id="MobiDB-lite"/>
    </source>
</evidence>
<reference evidence="3" key="1">
    <citation type="submission" date="2016-03" db="EMBL/GenBank/DDBJ databases">
        <title>Flavobacterium columnare strain B185, complete genome.</title>
        <authorList>
            <person name="Sundberg L.-R."/>
            <person name="Papponen P."/>
            <person name="Laanto E."/>
        </authorList>
    </citation>
    <scope>NUCLEOTIDE SEQUENCE [LARGE SCALE GENOMIC DNA]</scope>
    <source>
        <strain evidence="3">B185</strain>
    </source>
</reference>
<dbReference type="EMBL" id="CP010992">
    <property type="protein sequence ID" value="AMO19423.1"/>
    <property type="molecule type" value="Genomic_DNA"/>
</dbReference>
<feature type="region of interest" description="Disordered" evidence="1">
    <location>
        <begin position="34"/>
        <end position="56"/>
    </location>
</feature>
<evidence type="ECO:0008006" key="4">
    <source>
        <dbReference type="Google" id="ProtNLM"/>
    </source>
</evidence>
<organism evidence="2 3">
    <name type="scientific">Flavobacterium columnare</name>
    <dbReference type="NCBI Taxonomy" id="996"/>
    <lineage>
        <taxon>Bacteria</taxon>
        <taxon>Pseudomonadati</taxon>
        <taxon>Bacteroidota</taxon>
        <taxon>Flavobacteriia</taxon>
        <taxon>Flavobacteriales</taxon>
        <taxon>Flavobacteriaceae</taxon>
        <taxon>Flavobacterium</taxon>
    </lineage>
</organism>